<sequence length="312" mass="36126">MTESLFRIRWAQLRLIDPLNHFLVVFDFLCSLYLRLASNTYQPCCGQILGSVHRRQLLLLSRLATTVPINLHNTVNYSDMRGSMAEEQWFAFICFCALRVPLLIVLWGCELALRFDSKKSRTLPSRVIIFFFFKKKGKTRTQFKVYGQSLDRLNRVVSRYSVLLHANTSGCHRFRKTHYFRRTRSPYLRLRHAALKLFSRSTDAFNCSFLAHKLMYAPCICHTALEFLSQKLKHDYTHGPSTQLAQPCRLADVRRSQRQRSEYLISLYVRWQVASVNTHDHVFQNLPCSCGCSDNCSVAISATTVLSQSSAH</sequence>
<gene>
    <name evidence="2" type="ORF">B0J12DRAFT_332675</name>
</gene>
<comment type="caution">
    <text evidence="2">The sequence shown here is derived from an EMBL/GenBank/DDBJ whole genome shotgun (WGS) entry which is preliminary data.</text>
</comment>
<keyword evidence="1" id="KW-0812">Transmembrane</keyword>
<organism evidence="2 3">
    <name type="scientific">Macrophomina phaseolina</name>
    <dbReference type="NCBI Taxonomy" id="35725"/>
    <lineage>
        <taxon>Eukaryota</taxon>
        <taxon>Fungi</taxon>
        <taxon>Dikarya</taxon>
        <taxon>Ascomycota</taxon>
        <taxon>Pezizomycotina</taxon>
        <taxon>Dothideomycetes</taxon>
        <taxon>Dothideomycetes incertae sedis</taxon>
        <taxon>Botryosphaeriales</taxon>
        <taxon>Botryosphaeriaceae</taxon>
        <taxon>Macrophomina</taxon>
    </lineage>
</organism>
<dbReference type="Proteomes" id="UP000774617">
    <property type="component" value="Unassembled WGS sequence"/>
</dbReference>
<keyword evidence="1" id="KW-0472">Membrane</keyword>
<reference evidence="2 3" key="1">
    <citation type="journal article" date="2021" name="Nat. Commun.">
        <title>Genetic determinants of endophytism in the Arabidopsis root mycobiome.</title>
        <authorList>
            <person name="Mesny F."/>
            <person name="Miyauchi S."/>
            <person name="Thiergart T."/>
            <person name="Pickel B."/>
            <person name="Atanasova L."/>
            <person name="Karlsson M."/>
            <person name="Huettel B."/>
            <person name="Barry K.W."/>
            <person name="Haridas S."/>
            <person name="Chen C."/>
            <person name="Bauer D."/>
            <person name="Andreopoulos W."/>
            <person name="Pangilinan J."/>
            <person name="LaButti K."/>
            <person name="Riley R."/>
            <person name="Lipzen A."/>
            <person name="Clum A."/>
            <person name="Drula E."/>
            <person name="Henrissat B."/>
            <person name="Kohler A."/>
            <person name="Grigoriev I.V."/>
            <person name="Martin F.M."/>
            <person name="Hacquard S."/>
        </authorList>
    </citation>
    <scope>NUCLEOTIDE SEQUENCE [LARGE SCALE GENOMIC DNA]</scope>
    <source>
        <strain evidence="2 3">MPI-SDFR-AT-0080</strain>
    </source>
</reference>
<proteinExistence type="predicted"/>
<dbReference type="EMBL" id="JAGTJR010000005">
    <property type="protein sequence ID" value="KAH7060443.1"/>
    <property type="molecule type" value="Genomic_DNA"/>
</dbReference>
<evidence type="ECO:0000313" key="3">
    <source>
        <dbReference type="Proteomes" id="UP000774617"/>
    </source>
</evidence>
<accession>A0ABQ8GPA8</accession>
<feature type="transmembrane region" description="Helical" evidence="1">
    <location>
        <begin position="89"/>
        <end position="113"/>
    </location>
</feature>
<evidence type="ECO:0000313" key="2">
    <source>
        <dbReference type="EMBL" id="KAH7060443.1"/>
    </source>
</evidence>
<evidence type="ECO:0000256" key="1">
    <source>
        <dbReference type="SAM" id="Phobius"/>
    </source>
</evidence>
<protein>
    <submittedName>
        <fullName evidence="2">Uncharacterized protein</fullName>
    </submittedName>
</protein>
<keyword evidence="3" id="KW-1185">Reference proteome</keyword>
<keyword evidence="1" id="KW-1133">Transmembrane helix</keyword>
<name>A0ABQ8GPA8_9PEZI</name>